<dbReference type="InterPro" id="IPR053781">
    <property type="entry name" value="F-box_AtFBL13-like"/>
</dbReference>
<dbReference type="Pfam" id="PF00646">
    <property type="entry name" value="F-box"/>
    <property type="match status" value="1"/>
</dbReference>
<dbReference type="SMART" id="SM00579">
    <property type="entry name" value="FBD"/>
    <property type="match status" value="1"/>
</dbReference>
<accession>A0A5S9YDP0</accession>
<name>A0A5S9YDP0_ARATH</name>
<dbReference type="InterPro" id="IPR001810">
    <property type="entry name" value="F-box_dom"/>
</dbReference>
<evidence type="ECO:0000259" key="1">
    <source>
        <dbReference type="PROSITE" id="PS50181"/>
    </source>
</evidence>
<dbReference type="InterPro" id="IPR055411">
    <property type="entry name" value="LRR_FXL15/At3g58940/PEG3-like"/>
</dbReference>
<dbReference type="Gene3D" id="1.20.1280.50">
    <property type="match status" value="1"/>
</dbReference>
<dbReference type="OrthoDB" id="1298252at2759"/>
<feature type="domain" description="F-box" evidence="1">
    <location>
        <begin position="21"/>
        <end position="57"/>
    </location>
</feature>
<dbReference type="SUPFAM" id="SSF81383">
    <property type="entry name" value="F-box domain"/>
    <property type="match status" value="1"/>
</dbReference>
<organism evidence="2 3">
    <name type="scientific">Arabidopsis thaliana</name>
    <name type="common">Mouse-ear cress</name>
    <dbReference type="NCBI Taxonomy" id="3702"/>
    <lineage>
        <taxon>Eukaryota</taxon>
        <taxon>Viridiplantae</taxon>
        <taxon>Streptophyta</taxon>
        <taxon>Embryophyta</taxon>
        <taxon>Tracheophyta</taxon>
        <taxon>Spermatophyta</taxon>
        <taxon>Magnoliopsida</taxon>
        <taxon>eudicotyledons</taxon>
        <taxon>Gunneridae</taxon>
        <taxon>Pentapetalae</taxon>
        <taxon>rosids</taxon>
        <taxon>malvids</taxon>
        <taxon>Brassicales</taxon>
        <taxon>Brassicaceae</taxon>
        <taxon>Camelineae</taxon>
        <taxon>Arabidopsis</taxon>
    </lineage>
</organism>
<dbReference type="AlphaFoldDB" id="A0A5S9YDP0"/>
<protein>
    <recommendedName>
        <fullName evidence="1">F-box domain-containing protein</fullName>
    </recommendedName>
</protein>
<dbReference type="PANTHER" id="PTHR31900">
    <property type="entry name" value="F-BOX/RNI SUPERFAMILY PROTEIN-RELATED"/>
    <property type="match status" value="1"/>
</dbReference>
<evidence type="ECO:0000313" key="2">
    <source>
        <dbReference type="EMBL" id="CAA0409588.1"/>
    </source>
</evidence>
<gene>
    <name evidence="2" type="ORF">C24_LOCUS25456</name>
</gene>
<dbReference type="Pfam" id="PF24758">
    <property type="entry name" value="LRR_At5g56370"/>
    <property type="match status" value="1"/>
</dbReference>
<dbReference type="InterPro" id="IPR036047">
    <property type="entry name" value="F-box-like_dom_sf"/>
</dbReference>
<dbReference type="Pfam" id="PF08387">
    <property type="entry name" value="FBD"/>
    <property type="match status" value="1"/>
</dbReference>
<dbReference type="PROSITE" id="PS50181">
    <property type="entry name" value="FBOX"/>
    <property type="match status" value="1"/>
</dbReference>
<dbReference type="SUPFAM" id="SSF52047">
    <property type="entry name" value="RNI-like"/>
    <property type="match status" value="1"/>
</dbReference>
<dbReference type="EMBL" id="CACSHJ010000096">
    <property type="protein sequence ID" value="CAA0409588.1"/>
    <property type="molecule type" value="Genomic_DNA"/>
</dbReference>
<reference evidence="2 3" key="1">
    <citation type="submission" date="2019-12" db="EMBL/GenBank/DDBJ databases">
        <authorList>
            <person name="Jiao W.-B."/>
            <person name="Schneeberger K."/>
        </authorList>
    </citation>
    <scope>NUCLEOTIDE SEQUENCE [LARGE SCALE GENOMIC DNA]</scope>
    <source>
        <strain evidence="3">cv. C24</strain>
    </source>
</reference>
<sequence length="463" mass="53289">MIGRKKSKQDCSKGFSRRLKEDTISQLPDHLICFILNHLPTKDVVTTSVLFTRWKSLWLLVPCLDLNSRDFSDFNTFKSLCARVSNSNKAFWINKLKLTIDKNSFGVDNGSKLKSWIDAAAKGKIQHLHVHRLPHFYKTPENLYECETLVYLKLFEVALNDAKFVSFLCMKTMHLEDNMYPNESTFKKLISCCPVLEELTVIIYEMDRKVFRVHSQSLKRFSLKRVSSFLHEVALSGVVIDAPLLCSLRINDNVSKSFIVNNLGSNDKLDLSILFGLWHFDETSVTSMRSSIDRFLPRILSVMEMTIHSPAFMLMYRYLALIPFPHLPKFSYMSRLSVTLGVSDLQFLPMFLESCPNLKSLIMESNTNSKRMLLNGNYHINFSSVPKCLLSSLEFVDIKSSILVYVAGMKLVKYFLENSTTLKKLTLRLALRLQYCSAKDDIVKKLRKFPRISKTCQVGIVFD</sequence>
<dbReference type="ExpressionAtlas" id="A0A5S9YDP0">
    <property type="expression patterns" value="baseline and differential"/>
</dbReference>
<evidence type="ECO:0000313" key="3">
    <source>
        <dbReference type="Proteomes" id="UP000434276"/>
    </source>
</evidence>
<dbReference type="Proteomes" id="UP000434276">
    <property type="component" value="Unassembled WGS sequence"/>
</dbReference>
<dbReference type="InterPro" id="IPR050232">
    <property type="entry name" value="FBL13/AtMIF1-like"/>
</dbReference>
<dbReference type="CDD" id="cd22160">
    <property type="entry name" value="F-box_AtFBL13-like"/>
    <property type="match status" value="1"/>
</dbReference>
<dbReference type="InterPro" id="IPR006566">
    <property type="entry name" value="FBD"/>
</dbReference>
<dbReference type="PANTHER" id="PTHR31900:SF25">
    <property type="entry name" value="FBD DOMAIN-CONTAINING PROTEIN"/>
    <property type="match status" value="1"/>
</dbReference>
<proteinExistence type="predicted"/>